<reference evidence="7 8" key="3">
    <citation type="journal article" date="2015" name="Genome Announc.">
        <title>Draft Genome Sequence of the Archiascomycetous Yeast Saitoella complicata.</title>
        <authorList>
            <person name="Yamauchi K."/>
            <person name="Kondo S."/>
            <person name="Hamamoto M."/>
            <person name="Takahashi Y."/>
            <person name="Ogura Y."/>
            <person name="Hayashi T."/>
            <person name="Nishida H."/>
        </authorList>
    </citation>
    <scope>NUCLEOTIDE SEQUENCE [LARGE SCALE GENOMIC DNA]</scope>
    <source>
        <strain evidence="7 8">NRRL Y-17804</strain>
    </source>
</reference>
<dbReference type="OMA" id="MQAHVCA"/>
<evidence type="ECO:0000313" key="8">
    <source>
        <dbReference type="Proteomes" id="UP000033140"/>
    </source>
</evidence>
<proteinExistence type="predicted"/>
<dbReference type="Proteomes" id="UP000033140">
    <property type="component" value="Unassembled WGS sequence"/>
</dbReference>
<evidence type="ECO:0000313" key="7">
    <source>
        <dbReference type="EMBL" id="GAO51990.1"/>
    </source>
</evidence>
<sequence length="328" mass="34300">MSSSATRCISSKTPANTTTGSSSSPLQSLEMTANVSKIYRERIFDGKVVFVTGGAGSICRGQVEALVSLGADAVIVGRRQNILDKAASEIAQLRYGARVIGIAADVRDDQSLKAAVDRAIEQFGRLDLLICGAAGNFLAPVDNLSANAFKQVVAIDLLGTFNTVKAAIPHLKKTKGKILFVSATLHYTGVPFQSHVAAAKAGIDALAKNLAVEYGPWGITTNVIAPGPIGETEGMSRLLPQELKDKADSAIPMQRMGRIQDIADATVFLFSDAAQWINGAILVVDGGAWLRDQSGPLPYPQAVLEPAKALEGMTVAGAKGAKKGGAKL</sequence>
<evidence type="ECO:0000256" key="6">
    <source>
        <dbReference type="SAM" id="MobiDB-lite"/>
    </source>
</evidence>
<dbReference type="InterPro" id="IPR036291">
    <property type="entry name" value="NAD(P)-bd_dom_sf"/>
</dbReference>
<dbReference type="EC" id="1.3.1.124" evidence="3"/>
<dbReference type="Gene3D" id="3.40.50.720">
    <property type="entry name" value="NAD(P)-binding Rossmann-like Domain"/>
    <property type="match status" value="1"/>
</dbReference>
<dbReference type="Pfam" id="PF13561">
    <property type="entry name" value="adh_short_C2"/>
    <property type="match status" value="1"/>
</dbReference>
<gene>
    <name evidence="7" type="ORF">G7K_6078-t1</name>
</gene>
<evidence type="ECO:0000256" key="3">
    <source>
        <dbReference type="ARBA" id="ARBA00026117"/>
    </source>
</evidence>
<comment type="catalytic activity">
    <reaction evidence="4">
        <text>a (2E,4E)-dienoyl-CoA + NADPH + H(+) = a 4,5-saturated-(3E)-enoyl-CoA + NADP(+)</text>
        <dbReference type="Rhea" id="RHEA:45912"/>
        <dbReference type="ChEBI" id="CHEBI:15378"/>
        <dbReference type="ChEBI" id="CHEBI:57783"/>
        <dbReference type="ChEBI" id="CHEBI:58349"/>
        <dbReference type="ChEBI" id="CHEBI:85101"/>
        <dbReference type="ChEBI" id="CHEBI:85493"/>
        <dbReference type="EC" id="1.3.1.124"/>
    </reaction>
</comment>
<reference evidence="7 8" key="2">
    <citation type="journal article" date="2014" name="J. Gen. Appl. Microbiol.">
        <title>The early diverging ascomycetous budding yeast Saitoella complicata has three histone deacetylases belonging to the Clr6, Hos2, and Rpd3 lineages.</title>
        <authorList>
            <person name="Nishida H."/>
            <person name="Matsumoto T."/>
            <person name="Kondo S."/>
            <person name="Hamamoto M."/>
            <person name="Yoshikawa H."/>
        </authorList>
    </citation>
    <scope>NUCLEOTIDE SEQUENCE [LARGE SCALE GENOMIC DNA]</scope>
    <source>
        <strain evidence="7 8">NRRL Y-17804</strain>
    </source>
</reference>
<comment type="caution">
    <text evidence="7">The sequence shown here is derived from an EMBL/GenBank/DDBJ whole genome shotgun (WGS) entry which is preliminary data.</text>
</comment>
<evidence type="ECO:0000256" key="4">
    <source>
        <dbReference type="ARBA" id="ARBA00048009"/>
    </source>
</evidence>
<dbReference type="PRINTS" id="PR00081">
    <property type="entry name" value="GDHRDH"/>
</dbReference>
<protein>
    <recommendedName>
        <fullName evidence="3">2,4-dienoyl-CoA reductase [(3E)-enoyl-CoA-producing]</fullName>
        <ecNumber evidence="3">1.3.1.124</ecNumber>
    </recommendedName>
</protein>
<dbReference type="PANTHER" id="PTHR43296:SF2">
    <property type="entry name" value="PEROXISOMAL 2,4-DIENOYL-COA REDUCTASE [(3E)-ENOYL-COA-PRODUCING]"/>
    <property type="match status" value="1"/>
</dbReference>
<dbReference type="SUPFAM" id="SSF51735">
    <property type="entry name" value="NAD(P)-binding Rossmann-fold domains"/>
    <property type="match status" value="1"/>
</dbReference>
<dbReference type="STRING" id="698492.A0A0E9NRE2"/>
<dbReference type="InterPro" id="IPR002347">
    <property type="entry name" value="SDR_fam"/>
</dbReference>
<keyword evidence="8" id="KW-1185">Reference proteome</keyword>
<organism evidence="7 8">
    <name type="scientific">Saitoella complicata (strain BCRC 22490 / CBS 7301 / JCM 7358 / NBRC 10748 / NRRL Y-17804)</name>
    <dbReference type="NCBI Taxonomy" id="698492"/>
    <lineage>
        <taxon>Eukaryota</taxon>
        <taxon>Fungi</taxon>
        <taxon>Dikarya</taxon>
        <taxon>Ascomycota</taxon>
        <taxon>Taphrinomycotina</taxon>
        <taxon>Taphrinomycotina incertae sedis</taxon>
        <taxon>Saitoella</taxon>
    </lineage>
</organism>
<dbReference type="InterPro" id="IPR045017">
    <property type="entry name" value="DECR2-like"/>
</dbReference>
<dbReference type="GO" id="GO:0005777">
    <property type="term" value="C:peroxisome"/>
    <property type="evidence" value="ECO:0007669"/>
    <property type="project" value="TreeGrafter"/>
</dbReference>
<dbReference type="EMBL" id="BACD03000057">
    <property type="protein sequence ID" value="GAO51990.1"/>
    <property type="molecule type" value="Genomic_DNA"/>
</dbReference>
<dbReference type="PANTHER" id="PTHR43296">
    <property type="entry name" value="PEROXISOMAL 2,4-DIENOYL-COA REDUCTASE"/>
    <property type="match status" value="1"/>
</dbReference>
<keyword evidence="1" id="KW-0521">NADP</keyword>
<dbReference type="CDD" id="cd05369">
    <property type="entry name" value="TER_DECR_SDR_a"/>
    <property type="match status" value="1"/>
</dbReference>
<reference evidence="7 8" key="1">
    <citation type="journal article" date="2011" name="J. Gen. Appl. Microbiol.">
        <title>Draft genome sequencing of the enigmatic yeast Saitoella complicata.</title>
        <authorList>
            <person name="Nishida H."/>
            <person name="Hamamoto M."/>
            <person name="Sugiyama J."/>
        </authorList>
    </citation>
    <scope>NUCLEOTIDE SEQUENCE [LARGE SCALE GENOMIC DNA]</scope>
    <source>
        <strain evidence="7 8">NRRL Y-17804</strain>
    </source>
</reference>
<dbReference type="AlphaFoldDB" id="A0A0E9NRE2"/>
<evidence type="ECO:0000256" key="2">
    <source>
        <dbReference type="ARBA" id="ARBA00023002"/>
    </source>
</evidence>
<keyword evidence="2" id="KW-0560">Oxidoreductase</keyword>
<evidence type="ECO:0000256" key="5">
    <source>
        <dbReference type="ARBA" id="ARBA00048340"/>
    </source>
</evidence>
<evidence type="ECO:0000256" key="1">
    <source>
        <dbReference type="ARBA" id="ARBA00022857"/>
    </source>
</evidence>
<comment type="catalytic activity">
    <reaction evidence="5">
        <text>a (2E,4Z)-dienoyl-CoA + NADPH + H(+) = a 4,5-saturated-(3E)-enoyl-CoA + NADP(+)</text>
        <dbReference type="Rhea" id="RHEA:61892"/>
        <dbReference type="ChEBI" id="CHEBI:15378"/>
        <dbReference type="ChEBI" id="CHEBI:57783"/>
        <dbReference type="ChEBI" id="CHEBI:58349"/>
        <dbReference type="ChEBI" id="CHEBI:85099"/>
        <dbReference type="ChEBI" id="CHEBI:85493"/>
        <dbReference type="EC" id="1.3.1.124"/>
    </reaction>
</comment>
<dbReference type="FunFam" id="3.40.50.720:FF:000084">
    <property type="entry name" value="Short-chain dehydrogenase reductase"/>
    <property type="match status" value="1"/>
</dbReference>
<accession>A0A0E9NRE2</accession>
<name>A0A0E9NRE2_SAICN</name>
<dbReference type="GO" id="GO:0009062">
    <property type="term" value="P:fatty acid catabolic process"/>
    <property type="evidence" value="ECO:0007669"/>
    <property type="project" value="InterPro"/>
</dbReference>
<feature type="region of interest" description="Disordered" evidence="6">
    <location>
        <begin position="1"/>
        <end position="26"/>
    </location>
</feature>
<dbReference type="GO" id="GO:0008670">
    <property type="term" value="F:2,4-dienoyl-CoA reductase (NADPH) activity"/>
    <property type="evidence" value="ECO:0007669"/>
    <property type="project" value="InterPro"/>
</dbReference>